<dbReference type="InterPro" id="IPR024579">
    <property type="entry name" value="Bcl2-int_killer"/>
</dbReference>
<dbReference type="STRING" id="9541.ENSMFAP00000029041"/>
<dbReference type="GO" id="GO:0097136">
    <property type="term" value="C:Bcl-2 family protein complex"/>
    <property type="evidence" value="ECO:0007669"/>
    <property type="project" value="Ensembl"/>
</dbReference>
<dbReference type="GO" id="GO:0031334">
    <property type="term" value="P:positive regulation of protein-containing complex assembly"/>
    <property type="evidence" value="ECO:0007669"/>
    <property type="project" value="Ensembl"/>
</dbReference>
<proteinExistence type="predicted"/>
<dbReference type="GO" id="GO:0042981">
    <property type="term" value="P:regulation of apoptotic process"/>
    <property type="evidence" value="ECO:0007669"/>
    <property type="project" value="Ensembl"/>
</dbReference>
<dbReference type="PANTHER" id="PTHR15018:SF1">
    <property type="entry name" value="BCL-2-INTERACTING KILLER"/>
    <property type="match status" value="1"/>
</dbReference>
<feature type="transmembrane region" description="Helical" evidence="1">
    <location>
        <begin position="145"/>
        <end position="168"/>
    </location>
</feature>
<dbReference type="GeneTree" id="ENSGT00530000064453"/>
<dbReference type="AlphaFoldDB" id="A0A2K5VW94"/>
<dbReference type="GO" id="GO:0090200">
    <property type="term" value="P:positive regulation of release of cytochrome c from mitochondria"/>
    <property type="evidence" value="ECO:0007669"/>
    <property type="project" value="Ensembl"/>
</dbReference>
<keyword evidence="1" id="KW-0472">Membrane</keyword>
<dbReference type="Proteomes" id="UP000233100">
    <property type="component" value="Chromosome 10"/>
</dbReference>
<name>A0A2K5VW94_MACFA</name>
<keyword evidence="1" id="KW-1133">Transmembrane helix</keyword>
<dbReference type="Bgee" id="ENSMFAG00000041806">
    <property type="expression patterns" value="Expressed in colon and 8 other cell types or tissues"/>
</dbReference>
<reference evidence="2" key="3">
    <citation type="submission" date="2025-09" db="UniProtKB">
        <authorList>
            <consortium name="Ensembl"/>
        </authorList>
    </citation>
    <scope>IDENTIFICATION</scope>
</reference>
<reference evidence="2" key="2">
    <citation type="submission" date="2025-08" db="UniProtKB">
        <authorList>
            <consortium name="Ensembl"/>
        </authorList>
    </citation>
    <scope>IDENTIFICATION</scope>
</reference>
<keyword evidence="3" id="KW-1185">Reference proteome</keyword>
<evidence type="ECO:0000313" key="3">
    <source>
        <dbReference type="Proteomes" id="UP000233100"/>
    </source>
</evidence>
<dbReference type="PANTHER" id="PTHR15018">
    <property type="entry name" value="BCL-2-INTERACTING KILLER"/>
    <property type="match status" value="1"/>
</dbReference>
<gene>
    <name evidence="2" type="primary">BIK</name>
</gene>
<evidence type="ECO:0000313" key="2">
    <source>
        <dbReference type="Ensembl" id="ENSMFAP00000029041.2"/>
    </source>
</evidence>
<accession>A0A2K5VW94</accession>
<protein>
    <submittedName>
        <fullName evidence="2">BCL2 interacting killer</fullName>
    </submittedName>
</protein>
<evidence type="ECO:0000256" key="1">
    <source>
        <dbReference type="SAM" id="Phobius"/>
    </source>
</evidence>
<organism evidence="2 3">
    <name type="scientific">Macaca fascicularis</name>
    <name type="common">Crab-eating macaque</name>
    <name type="synonym">Cynomolgus monkey</name>
    <dbReference type="NCBI Taxonomy" id="9541"/>
    <lineage>
        <taxon>Eukaryota</taxon>
        <taxon>Metazoa</taxon>
        <taxon>Chordata</taxon>
        <taxon>Craniata</taxon>
        <taxon>Vertebrata</taxon>
        <taxon>Euteleostomi</taxon>
        <taxon>Mammalia</taxon>
        <taxon>Eutheria</taxon>
        <taxon>Euarchontoglires</taxon>
        <taxon>Primates</taxon>
        <taxon>Haplorrhini</taxon>
        <taxon>Catarrhini</taxon>
        <taxon>Cercopithecidae</taxon>
        <taxon>Cercopithecinae</taxon>
        <taxon>Macaca</taxon>
    </lineage>
</organism>
<sequence>MLSFCPKGEMSGVRPISRDTLMETLLYEQLLEPLTMEVLGVTDPEEDLDPMEDFDPLECMEDSDMLALRLACIGDEMDVSLRAPRLAQLSEVAMHSLGLAFIYDQMDDIRDVLRSFMDGFTTLRENIMRFWRSPNPRSWVSREQVLLVLLLLLALLLALLSGGLHLLLK</sequence>
<dbReference type="GO" id="GO:0008584">
    <property type="term" value="P:male gonad development"/>
    <property type="evidence" value="ECO:0007669"/>
    <property type="project" value="TreeGrafter"/>
</dbReference>
<reference evidence="2 3" key="1">
    <citation type="submission" date="2013-03" db="EMBL/GenBank/DDBJ databases">
        <authorList>
            <person name="Warren W."/>
            <person name="Wilson R.K."/>
        </authorList>
    </citation>
    <scope>NUCLEOTIDE SEQUENCE</scope>
</reference>
<dbReference type="VEuPathDB" id="HostDB:ENSMFAG00000041806"/>
<dbReference type="GO" id="GO:0008637">
    <property type="term" value="P:apoptotic mitochondrial changes"/>
    <property type="evidence" value="ECO:0007669"/>
    <property type="project" value="TreeGrafter"/>
</dbReference>
<keyword evidence="1" id="KW-0812">Transmembrane</keyword>
<dbReference type="Ensembl" id="ENSMFAT00000003234.2">
    <property type="protein sequence ID" value="ENSMFAP00000029041.2"/>
    <property type="gene ID" value="ENSMFAG00000041806.2"/>
</dbReference>
<dbReference type="Pfam" id="PF12201">
    <property type="entry name" value="bcl-2I13"/>
    <property type="match status" value="1"/>
</dbReference>